<name>A0A1L8QQL0_9ENTE</name>
<keyword evidence="10" id="KW-1185">Reference proteome</keyword>
<evidence type="ECO:0000256" key="2">
    <source>
        <dbReference type="ARBA" id="ARBA00022448"/>
    </source>
</evidence>
<evidence type="ECO:0000313" key="10">
    <source>
        <dbReference type="Proteomes" id="UP000182149"/>
    </source>
</evidence>
<evidence type="ECO:0000256" key="1">
    <source>
        <dbReference type="ARBA" id="ARBA00004651"/>
    </source>
</evidence>
<keyword evidence="6 7" id="KW-0472">Membrane</keyword>
<accession>A0A1L8QQL0</accession>
<evidence type="ECO:0000256" key="3">
    <source>
        <dbReference type="ARBA" id="ARBA00022475"/>
    </source>
</evidence>
<keyword evidence="3" id="KW-1003">Cell membrane</keyword>
<keyword evidence="5 7" id="KW-1133">Transmembrane helix</keyword>
<comment type="subcellular location">
    <subcellularLocation>
        <location evidence="1 7">Cell membrane</location>
        <topology evidence="1 7">Multi-pass membrane protein</topology>
    </subcellularLocation>
</comment>
<evidence type="ECO:0000256" key="5">
    <source>
        <dbReference type="ARBA" id="ARBA00022989"/>
    </source>
</evidence>
<feature type="transmembrane region" description="Helical" evidence="7">
    <location>
        <begin position="269"/>
        <end position="288"/>
    </location>
</feature>
<feature type="transmembrane region" description="Helical" evidence="7">
    <location>
        <begin position="75"/>
        <end position="103"/>
    </location>
</feature>
<dbReference type="InterPro" id="IPR000515">
    <property type="entry name" value="MetI-like"/>
</dbReference>
<comment type="similarity">
    <text evidence="7">Belongs to the binding-protein-dependent transport system permease family.</text>
</comment>
<feature type="transmembrane region" description="Helical" evidence="7">
    <location>
        <begin position="115"/>
        <end position="134"/>
    </location>
</feature>
<dbReference type="GO" id="GO:0005886">
    <property type="term" value="C:plasma membrane"/>
    <property type="evidence" value="ECO:0007669"/>
    <property type="project" value="UniProtKB-SubCell"/>
</dbReference>
<feature type="domain" description="ABC transmembrane type-1" evidence="8">
    <location>
        <begin position="79"/>
        <end position="288"/>
    </location>
</feature>
<organism evidence="9 10">
    <name type="scientific">Enterococcus aquimarinus</name>
    <dbReference type="NCBI Taxonomy" id="328396"/>
    <lineage>
        <taxon>Bacteria</taxon>
        <taxon>Bacillati</taxon>
        <taxon>Bacillota</taxon>
        <taxon>Bacilli</taxon>
        <taxon>Lactobacillales</taxon>
        <taxon>Enterococcaceae</taxon>
        <taxon>Enterococcus</taxon>
    </lineage>
</organism>
<dbReference type="PROSITE" id="PS50928">
    <property type="entry name" value="ABC_TM1"/>
    <property type="match status" value="1"/>
</dbReference>
<evidence type="ECO:0000256" key="4">
    <source>
        <dbReference type="ARBA" id="ARBA00022692"/>
    </source>
</evidence>
<comment type="caution">
    <text evidence="9">The sequence shown here is derived from an EMBL/GenBank/DDBJ whole genome shotgun (WGS) entry which is preliminary data.</text>
</comment>
<dbReference type="EMBL" id="JXKD01000013">
    <property type="protein sequence ID" value="OJG09726.1"/>
    <property type="molecule type" value="Genomic_DNA"/>
</dbReference>
<dbReference type="SUPFAM" id="SSF161098">
    <property type="entry name" value="MetI-like"/>
    <property type="match status" value="1"/>
</dbReference>
<dbReference type="InterPro" id="IPR035906">
    <property type="entry name" value="MetI-like_sf"/>
</dbReference>
<gene>
    <name evidence="9" type="ORF">RU93_GL000541</name>
</gene>
<evidence type="ECO:0000259" key="8">
    <source>
        <dbReference type="PROSITE" id="PS50928"/>
    </source>
</evidence>
<dbReference type="Pfam" id="PF00528">
    <property type="entry name" value="BPD_transp_1"/>
    <property type="match status" value="1"/>
</dbReference>
<feature type="transmembrane region" description="Helical" evidence="7">
    <location>
        <begin position="188"/>
        <end position="214"/>
    </location>
</feature>
<dbReference type="RefSeq" id="WP_071875248.1">
    <property type="nucleotide sequence ID" value="NZ_JBHSHF010000022.1"/>
</dbReference>
<reference evidence="9 10" key="1">
    <citation type="submission" date="2014-12" db="EMBL/GenBank/DDBJ databases">
        <title>Draft genome sequences of 29 type strains of Enterococci.</title>
        <authorList>
            <person name="Zhong Z."/>
            <person name="Sun Z."/>
            <person name="Liu W."/>
            <person name="Zhang W."/>
            <person name="Zhang H."/>
        </authorList>
    </citation>
    <scope>NUCLEOTIDE SEQUENCE [LARGE SCALE GENOMIC DNA]</scope>
    <source>
        <strain evidence="9 10">DSM 17690</strain>
    </source>
</reference>
<dbReference type="GO" id="GO:0055085">
    <property type="term" value="P:transmembrane transport"/>
    <property type="evidence" value="ECO:0007669"/>
    <property type="project" value="InterPro"/>
</dbReference>
<dbReference type="STRING" id="328396.RU93_GL000541"/>
<feature type="transmembrane region" description="Helical" evidence="7">
    <location>
        <begin position="21"/>
        <end position="42"/>
    </location>
</feature>
<dbReference type="Proteomes" id="UP000182149">
    <property type="component" value="Unassembled WGS sequence"/>
</dbReference>
<dbReference type="OrthoDB" id="9810086at2"/>
<keyword evidence="2 7" id="KW-0813">Transport</keyword>
<evidence type="ECO:0000313" key="9">
    <source>
        <dbReference type="EMBL" id="OJG09726.1"/>
    </source>
</evidence>
<feature type="transmembrane region" description="Helical" evidence="7">
    <location>
        <begin position="146"/>
        <end position="167"/>
    </location>
</feature>
<evidence type="ECO:0000256" key="7">
    <source>
        <dbReference type="RuleBase" id="RU363032"/>
    </source>
</evidence>
<dbReference type="Gene3D" id="1.10.3720.10">
    <property type="entry name" value="MetI-like"/>
    <property type="match status" value="1"/>
</dbReference>
<sequence length="303" mass="34560">MISNLKQQMYFSKKLELIFKILLVLFAISCIFPFLFVVIISLTDEKSLALNGYQLWPKEWSMEAYRFIFGEGSQLITSLGVTLMITVIGTIIAVFMTGTYAYVLSRNSFPFRKFFTFYLFFTMLFAGGLVPSYLVMTKFLGLKNTIWALILPLAFSPYNVIVLRTFFKKSIPESIIESAKMDGASEMRVFFQIVLPLALPGVATIGLFASLGYWNDWFNALLYIDNNQLLPLQYLLMKIQNTIDYMARNTDMTLAQQQSIQNSLPQESIRMAMVVVATVPIAIVYPFFQKYFVQGLTIGGVKE</sequence>
<proteinExistence type="inferred from homology"/>
<dbReference type="PANTHER" id="PTHR43744:SF9">
    <property type="entry name" value="POLYGALACTURONAN_RHAMNOGALACTURONAN TRANSPORT SYSTEM PERMEASE PROTEIN YTCP"/>
    <property type="match status" value="1"/>
</dbReference>
<dbReference type="CDD" id="cd06261">
    <property type="entry name" value="TM_PBP2"/>
    <property type="match status" value="1"/>
</dbReference>
<dbReference type="PANTHER" id="PTHR43744">
    <property type="entry name" value="ABC TRANSPORTER PERMEASE PROTEIN MG189-RELATED-RELATED"/>
    <property type="match status" value="1"/>
</dbReference>
<protein>
    <submittedName>
        <fullName evidence="9">Carbohydrate ABC superfamily ATP binding cassette transporter, membrane protein</fullName>
    </submittedName>
</protein>
<evidence type="ECO:0000256" key="6">
    <source>
        <dbReference type="ARBA" id="ARBA00023136"/>
    </source>
</evidence>
<keyword evidence="4 7" id="KW-0812">Transmembrane</keyword>
<dbReference type="AlphaFoldDB" id="A0A1L8QQL0"/>